<keyword evidence="3" id="KW-1185">Reference proteome</keyword>
<dbReference type="PANTHER" id="PTHR31424">
    <property type="entry name" value="PROTEIN CBG23806"/>
    <property type="match status" value="1"/>
</dbReference>
<dbReference type="Proteomes" id="UP000887578">
    <property type="component" value="Unplaced"/>
</dbReference>
<feature type="compositionally biased region" description="Basic and acidic residues" evidence="2">
    <location>
        <begin position="39"/>
        <end position="48"/>
    </location>
</feature>
<feature type="region of interest" description="Disordered" evidence="2">
    <location>
        <begin position="36"/>
        <end position="94"/>
    </location>
</feature>
<sequence length="845" mass="96938">MENIPPDINAPVVSYSVGSSSFAQSLSNNISTLQQNKTADLKSSDDAKNVSNKSDEDVEGEPMGNVPSKNTGPTPSKKRKITSKQQKKIQLAAAGERRVAMEEYGKKKRPVKERYDEFVNLKNRQKELEEELLKMKIKYENPPKKTDLTSLHQQRTEVEELKQEHNQKINDITQQFKAEFDSLKQKYEKIENELVTAKENHDLTMKYCEDVRKRLADSERQNEKLKSEIKKQTKPVESNVPKRTAKDILENGWTKDEWKLYFGTDNPILRLSANIKKASAPIQKERIKMCILEMAWLAAPRTNFRDEETQLNLQYLLEKVNDLLKEFDAECETVVDKVNIDGDNNASDFGESEGVEVTTVTNLKTVITKRFQRFADFKKLKSNPAPFQDELWISILGDKGGKSMKLALALGNQDNPNSSEKLLLCGMYDGDSNAKTIYAAFLKMATQIKDILEVVLTIDGAPKTFKVRWFLAGDYEFLLQVCGRKSASATYYCFRCLFAKPTPNNFKNDCACAKGTLRENFEKVETDTGYLQEPLFTNIPPNQIIMPCLHIFMGIVTMLLKLLEDNLKKVDFAKLSPNEREEAQNNLKEIDSEIEKMQEKLEDNESQILENVSELEVLRDIIAKNEKHLPSNKKQRNQCQMDFCVKRAGYYVEDKFWSCTCCPRPKKYHEFCIGSNISNKKLSCKVLEKYQKNGGLLSSIPAQIEKLQKDSEKRETVVENMKIKIEAAVIKKYDFEGDNMKEYTQILKELKVSKQAWYQTLCGNHVHKLLLNAEKFENLSCLKESKDVENIVNVFKLLKNIQMYSQSRFLNPEEVADLKKQTEALKLCMFDHRALQGASVVSLLI</sequence>
<dbReference type="InterPro" id="IPR009689">
    <property type="entry name" value="DUF1280"/>
</dbReference>
<accession>A0A914RBB3</accession>
<feature type="coiled-coil region" evidence="1">
    <location>
        <begin position="580"/>
        <end position="614"/>
    </location>
</feature>
<organism evidence="3 4">
    <name type="scientific">Panagrolaimus davidi</name>
    <dbReference type="NCBI Taxonomy" id="227884"/>
    <lineage>
        <taxon>Eukaryota</taxon>
        <taxon>Metazoa</taxon>
        <taxon>Ecdysozoa</taxon>
        <taxon>Nematoda</taxon>
        <taxon>Chromadorea</taxon>
        <taxon>Rhabditida</taxon>
        <taxon>Tylenchina</taxon>
        <taxon>Panagrolaimomorpha</taxon>
        <taxon>Panagrolaimoidea</taxon>
        <taxon>Panagrolaimidae</taxon>
        <taxon>Panagrolaimus</taxon>
    </lineage>
</organism>
<evidence type="ECO:0000313" key="3">
    <source>
        <dbReference type="Proteomes" id="UP000887578"/>
    </source>
</evidence>
<dbReference type="PANTHER" id="PTHR31424:SF3">
    <property type="entry name" value="RING-TYPE DOMAIN-CONTAINING PROTEIN"/>
    <property type="match status" value="1"/>
</dbReference>
<dbReference type="AlphaFoldDB" id="A0A914RBB3"/>
<keyword evidence="1" id="KW-0175">Coiled coil</keyword>
<feature type="region of interest" description="Disordered" evidence="2">
    <location>
        <begin position="219"/>
        <end position="239"/>
    </location>
</feature>
<dbReference type="Pfam" id="PF06918">
    <property type="entry name" value="DUF1280"/>
    <property type="match status" value="1"/>
</dbReference>
<dbReference type="WBParaSite" id="PDA_v2.g8923.t1">
    <property type="protein sequence ID" value="PDA_v2.g8923.t1"/>
    <property type="gene ID" value="PDA_v2.g8923"/>
</dbReference>
<evidence type="ECO:0000313" key="4">
    <source>
        <dbReference type="WBParaSite" id="PDA_v2.g8923.t1"/>
    </source>
</evidence>
<feature type="compositionally biased region" description="Basic and acidic residues" evidence="2">
    <location>
        <begin position="219"/>
        <end position="231"/>
    </location>
</feature>
<protein>
    <submittedName>
        <fullName evidence="4">Uncharacterized protein</fullName>
    </submittedName>
</protein>
<reference evidence="4" key="1">
    <citation type="submission" date="2022-11" db="UniProtKB">
        <authorList>
            <consortium name="WormBaseParasite"/>
        </authorList>
    </citation>
    <scope>IDENTIFICATION</scope>
</reference>
<feature type="compositionally biased region" description="Basic residues" evidence="2">
    <location>
        <begin position="76"/>
        <end position="87"/>
    </location>
</feature>
<evidence type="ECO:0000256" key="1">
    <source>
        <dbReference type="SAM" id="Coils"/>
    </source>
</evidence>
<name>A0A914RBB3_9BILA</name>
<proteinExistence type="predicted"/>
<evidence type="ECO:0000256" key="2">
    <source>
        <dbReference type="SAM" id="MobiDB-lite"/>
    </source>
</evidence>